<evidence type="ECO:0000313" key="4">
    <source>
        <dbReference type="Proteomes" id="UP000568106"/>
    </source>
</evidence>
<name>A0A7W8IH32_9BACT</name>
<evidence type="ECO:0000313" key="3">
    <source>
        <dbReference type="EMBL" id="MBB5316897.1"/>
    </source>
</evidence>
<dbReference type="AlphaFoldDB" id="A0A7W8IH32"/>
<organism evidence="3 4">
    <name type="scientific">Tunturiibacter empetritectus</name>
    <dbReference type="NCBI Taxonomy" id="3069691"/>
    <lineage>
        <taxon>Bacteria</taxon>
        <taxon>Pseudomonadati</taxon>
        <taxon>Acidobacteriota</taxon>
        <taxon>Terriglobia</taxon>
        <taxon>Terriglobales</taxon>
        <taxon>Acidobacteriaceae</taxon>
        <taxon>Tunturiibacter</taxon>
    </lineage>
</organism>
<comment type="similarity">
    <text evidence="1">Belongs to the NAD(P)-dependent epimerase/dehydratase family.</text>
</comment>
<dbReference type="Gene3D" id="3.90.25.10">
    <property type="entry name" value="UDP-galactose 4-epimerase, domain 1"/>
    <property type="match status" value="1"/>
</dbReference>
<gene>
    <name evidence="3" type="ORF">HDF09_001566</name>
</gene>
<evidence type="ECO:0000259" key="2">
    <source>
        <dbReference type="Pfam" id="PF01370"/>
    </source>
</evidence>
<evidence type="ECO:0000256" key="1">
    <source>
        <dbReference type="ARBA" id="ARBA00007637"/>
    </source>
</evidence>
<dbReference type="CDD" id="cd05256">
    <property type="entry name" value="UDP_AE_SDR_e"/>
    <property type="match status" value="1"/>
</dbReference>
<dbReference type="PRINTS" id="PR01713">
    <property type="entry name" value="NUCEPIMERASE"/>
</dbReference>
<accession>A0A7W8IH32</accession>
<proteinExistence type="inferred from homology"/>
<dbReference type="PANTHER" id="PTHR43000">
    <property type="entry name" value="DTDP-D-GLUCOSE 4,6-DEHYDRATASE-RELATED"/>
    <property type="match status" value="1"/>
</dbReference>
<dbReference type="SUPFAM" id="SSF51735">
    <property type="entry name" value="NAD(P)-binding Rossmann-fold domains"/>
    <property type="match status" value="1"/>
</dbReference>
<dbReference type="Proteomes" id="UP000568106">
    <property type="component" value="Unassembled WGS sequence"/>
</dbReference>
<feature type="domain" description="NAD-dependent epimerase/dehydratase" evidence="2">
    <location>
        <begin position="6"/>
        <end position="243"/>
    </location>
</feature>
<dbReference type="EC" id="5.1.3.2" evidence="3"/>
<keyword evidence="3" id="KW-0413">Isomerase</keyword>
<dbReference type="EMBL" id="JACHDY010000002">
    <property type="protein sequence ID" value="MBB5316897.1"/>
    <property type="molecule type" value="Genomic_DNA"/>
</dbReference>
<dbReference type="Gene3D" id="3.40.50.720">
    <property type="entry name" value="NAD(P)-binding Rossmann-like Domain"/>
    <property type="match status" value="1"/>
</dbReference>
<dbReference type="GO" id="GO:0003978">
    <property type="term" value="F:UDP-glucose 4-epimerase activity"/>
    <property type="evidence" value="ECO:0007669"/>
    <property type="project" value="UniProtKB-EC"/>
</dbReference>
<protein>
    <submittedName>
        <fullName evidence="3">UDP-glucose 4-epimerase</fullName>
        <ecNumber evidence="3">5.1.3.2</ecNumber>
    </submittedName>
</protein>
<dbReference type="InterPro" id="IPR001509">
    <property type="entry name" value="Epimerase_deHydtase"/>
</dbReference>
<reference evidence="3" key="1">
    <citation type="submission" date="2020-08" db="EMBL/GenBank/DDBJ databases">
        <title>Genomic Encyclopedia of Type Strains, Phase IV (KMG-V): Genome sequencing to study the core and pangenomes of soil and plant-associated prokaryotes.</title>
        <authorList>
            <person name="Whitman W."/>
        </authorList>
    </citation>
    <scope>NUCLEOTIDE SEQUENCE [LARGE SCALE GENOMIC DNA]</scope>
    <source>
        <strain evidence="3">M8UP27</strain>
    </source>
</reference>
<sequence>MMARYLITGIAGFIGSSLAHTLVEQGHDVRGIDNLSTGNLDNLADIRHAIDFHEMDLQDATGMKSACDGIDYILHQGALASVPRSVKDPLTSHESNINGTLNLLIAARDAKVRRIVYAASSSAYGDQPTQPKQEDMLPRPLSPYAVQKLTCEYYLQSFYRAYGLEGVCLRYFNIFGPRQAADSPYSGVIAQFTFKMMEGTAPTIFGDGLTSRDFNYVDNAVSANLLACLAPSEVATGRVFNIGTGKSHTLNEVYATIAGQLGFTAQPIYGPPRAGDIQHSLADITRASTELGYLPKAHFHEGLKKTVAWYLEEKQKKEVTALKA</sequence>
<dbReference type="Pfam" id="PF01370">
    <property type="entry name" value="Epimerase"/>
    <property type="match status" value="1"/>
</dbReference>
<dbReference type="InterPro" id="IPR036291">
    <property type="entry name" value="NAD(P)-bd_dom_sf"/>
</dbReference>
<keyword evidence="4" id="KW-1185">Reference proteome</keyword>
<comment type="caution">
    <text evidence="3">The sequence shown here is derived from an EMBL/GenBank/DDBJ whole genome shotgun (WGS) entry which is preliminary data.</text>
</comment>